<dbReference type="AlphaFoldDB" id="V5SFJ3"/>
<evidence type="ECO:0000313" key="3">
    <source>
        <dbReference type="Proteomes" id="UP000018542"/>
    </source>
</evidence>
<dbReference type="OrthoDB" id="465094at2"/>
<dbReference type="STRING" id="1029756.W911_10545"/>
<proteinExistence type="predicted"/>
<feature type="transmembrane region" description="Helical" evidence="1">
    <location>
        <begin position="28"/>
        <end position="49"/>
    </location>
</feature>
<reference evidence="2 3" key="1">
    <citation type="journal article" date="2014" name="Genome Announc.">
        <title>Complete Genome Sequence of Hyphomicrobium nitrativorans Strain NL23, a Denitrifying Bacterium Isolated from Biofilm of a Methanol-Fed Denitrification System Treating Seawater at the Montreal Biodome.</title>
        <authorList>
            <person name="Martineau C."/>
            <person name="Villeneuve C."/>
            <person name="Mauffrey F."/>
            <person name="Villemur R."/>
        </authorList>
    </citation>
    <scope>NUCLEOTIDE SEQUENCE [LARGE SCALE GENOMIC DNA]</scope>
    <source>
        <strain evidence="2">NL23</strain>
    </source>
</reference>
<dbReference type="PATRIC" id="fig|1029756.8.peg.2193"/>
<sequence length="123" mass="13234">MPAPLIPFEHKSEKVIPRPQFAQRMGRALLLWAMLTFGGLVIGMTGYSVTEGMGLADSFVNAAMILSGMGPVDQVHTTAGKLFAGFYAILSGLIIVIGAGFVLAPIAHRVLHRFHVETKRGDE</sequence>
<name>V5SFJ3_9HYPH</name>
<dbReference type="Proteomes" id="UP000018542">
    <property type="component" value="Chromosome"/>
</dbReference>
<evidence type="ECO:0000256" key="1">
    <source>
        <dbReference type="SAM" id="Phobius"/>
    </source>
</evidence>
<accession>V5SFJ3</accession>
<keyword evidence="1" id="KW-0472">Membrane</keyword>
<dbReference type="RefSeq" id="WP_023787462.1">
    <property type="nucleotide sequence ID" value="NC_022997.1"/>
</dbReference>
<keyword evidence="1" id="KW-0812">Transmembrane</keyword>
<dbReference type="Gene3D" id="1.10.287.70">
    <property type="match status" value="1"/>
</dbReference>
<dbReference type="HOGENOM" id="CLU_141669_0_0_5"/>
<keyword evidence="1" id="KW-1133">Transmembrane helix</keyword>
<organism evidence="2 3">
    <name type="scientific">Hyphomicrobium nitrativorans NL23</name>
    <dbReference type="NCBI Taxonomy" id="1029756"/>
    <lineage>
        <taxon>Bacteria</taxon>
        <taxon>Pseudomonadati</taxon>
        <taxon>Pseudomonadota</taxon>
        <taxon>Alphaproteobacteria</taxon>
        <taxon>Hyphomicrobiales</taxon>
        <taxon>Hyphomicrobiaceae</taxon>
        <taxon>Hyphomicrobium</taxon>
    </lineage>
</organism>
<dbReference type="EMBL" id="CP006912">
    <property type="protein sequence ID" value="AHB48734.1"/>
    <property type="molecule type" value="Genomic_DNA"/>
</dbReference>
<keyword evidence="3" id="KW-1185">Reference proteome</keyword>
<protein>
    <recommendedName>
        <fullName evidence="4">Potassium channel domain-containing protein</fullName>
    </recommendedName>
</protein>
<feature type="transmembrane region" description="Helical" evidence="1">
    <location>
        <begin position="82"/>
        <end position="104"/>
    </location>
</feature>
<evidence type="ECO:0008006" key="4">
    <source>
        <dbReference type="Google" id="ProtNLM"/>
    </source>
</evidence>
<evidence type="ECO:0000313" key="2">
    <source>
        <dbReference type="EMBL" id="AHB48734.1"/>
    </source>
</evidence>
<dbReference type="KEGG" id="hni:W911_10545"/>
<gene>
    <name evidence="2" type="ORF">W911_10545</name>
</gene>